<name>A0ABR3FIB7_9AGAR</name>
<keyword evidence="1" id="KW-0812">Transmembrane</keyword>
<gene>
    <name evidence="2" type="ORF">V5O48_006878</name>
</gene>
<evidence type="ECO:0000313" key="2">
    <source>
        <dbReference type="EMBL" id="KAL0575087.1"/>
    </source>
</evidence>
<reference evidence="2 3" key="1">
    <citation type="submission" date="2024-02" db="EMBL/GenBank/DDBJ databases">
        <title>A draft genome for the cacao thread blight pathogen Marasmius crinis-equi.</title>
        <authorList>
            <person name="Cohen S.P."/>
            <person name="Baruah I.K."/>
            <person name="Amoako-Attah I."/>
            <person name="Bukari Y."/>
            <person name="Meinhardt L.W."/>
            <person name="Bailey B.A."/>
        </authorList>
    </citation>
    <scope>NUCLEOTIDE SEQUENCE [LARGE SCALE GENOMIC DNA]</scope>
    <source>
        <strain evidence="2 3">GH-76</strain>
    </source>
</reference>
<comment type="caution">
    <text evidence="2">The sequence shown here is derived from an EMBL/GenBank/DDBJ whole genome shotgun (WGS) entry which is preliminary data.</text>
</comment>
<evidence type="ECO:0000313" key="3">
    <source>
        <dbReference type="Proteomes" id="UP001465976"/>
    </source>
</evidence>
<keyword evidence="1" id="KW-1133">Transmembrane helix</keyword>
<proteinExistence type="predicted"/>
<accession>A0ABR3FIB7</accession>
<keyword evidence="3" id="KW-1185">Reference proteome</keyword>
<evidence type="ECO:0000256" key="1">
    <source>
        <dbReference type="SAM" id="Phobius"/>
    </source>
</evidence>
<organism evidence="2 3">
    <name type="scientific">Marasmius crinis-equi</name>
    <dbReference type="NCBI Taxonomy" id="585013"/>
    <lineage>
        <taxon>Eukaryota</taxon>
        <taxon>Fungi</taxon>
        <taxon>Dikarya</taxon>
        <taxon>Basidiomycota</taxon>
        <taxon>Agaricomycotina</taxon>
        <taxon>Agaricomycetes</taxon>
        <taxon>Agaricomycetidae</taxon>
        <taxon>Agaricales</taxon>
        <taxon>Marasmiineae</taxon>
        <taxon>Marasmiaceae</taxon>
        <taxon>Marasmius</taxon>
    </lineage>
</organism>
<dbReference type="Proteomes" id="UP001465976">
    <property type="component" value="Unassembled WGS sequence"/>
</dbReference>
<dbReference type="EMBL" id="JBAHYK010000337">
    <property type="protein sequence ID" value="KAL0575087.1"/>
    <property type="molecule type" value="Genomic_DNA"/>
</dbReference>
<sequence length="80" mass="8774">MKLSKGVLLGSYITALVQFSARGRLSGQANDINNGAWVAAAVFNFTLTLTAAGRIWWVSRNARKDMGKQIRSRYTTIVAI</sequence>
<protein>
    <submittedName>
        <fullName evidence="2">Uncharacterized protein</fullName>
    </submittedName>
</protein>
<keyword evidence="1" id="KW-0472">Membrane</keyword>
<feature type="non-terminal residue" evidence="2">
    <location>
        <position position="80"/>
    </location>
</feature>
<feature type="transmembrane region" description="Helical" evidence="1">
    <location>
        <begin position="36"/>
        <end position="57"/>
    </location>
</feature>